<dbReference type="Pfam" id="PF12323">
    <property type="entry name" value="HTH_OrfB_IS605"/>
    <property type="match status" value="1"/>
</dbReference>
<keyword evidence="8" id="KW-0472">Membrane</keyword>
<dbReference type="Pfam" id="PF01385">
    <property type="entry name" value="OrfB_IS605"/>
    <property type="match status" value="1"/>
</dbReference>
<gene>
    <name evidence="12" type="ordered locus">lhv_1151</name>
</gene>
<dbReference type="InterPro" id="IPR010095">
    <property type="entry name" value="Cas12f1-like_TNB"/>
</dbReference>
<dbReference type="InterPro" id="IPR001959">
    <property type="entry name" value="Transposase"/>
</dbReference>
<keyword evidence="7" id="KW-0233">DNA recombination</keyword>
<evidence type="ECO:0000256" key="7">
    <source>
        <dbReference type="ARBA" id="ARBA00023172"/>
    </source>
</evidence>
<dbReference type="InterPro" id="IPR051399">
    <property type="entry name" value="RNA-guided_DNA_endo/Transpos"/>
</dbReference>
<feature type="domain" description="Transposase putative helix-turn-helix" evidence="11">
    <location>
        <begin position="43"/>
        <end position="87"/>
    </location>
</feature>
<evidence type="ECO:0000256" key="8">
    <source>
        <dbReference type="SAM" id="Phobius"/>
    </source>
</evidence>
<keyword evidence="3" id="KW-0815">Transposition</keyword>
<evidence type="ECO:0000313" key="12">
    <source>
        <dbReference type="EMBL" id="ABX27197.1"/>
    </source>
</evidence>
<evidence type="ECO:0000259" key="10">
    <source>
        <dbReference type="Pfam" id="PF07282"/>
    </source>
</evidence>
<evidence type="ECO:0000256" key="5">
    <source>
        <dbReference type="ARBA" id="ARBA00022833"/>
    </source>
</evidence>
<organism evidence="12 13">
    <name type="scientific">Lactobacillus helveticus (strain DPC 4571)</name>
    <dbReference type="NCBI Taxonomy" id="405566"/>
    <lineage>
        <taxon>Bacteria</taxon>
        <taxon>Bacillati</taxon>
        <taxon>Bacillota</taxon>
        <taxon>Bacilli</taxon>
        <taxon>Lactobacillales</taxon>
        <taxon>Lactobacillaceae</taxon>
        <taxon>Lactobacillus</taxon>
    </lineage>
</organism>
<keyword evidence="8" id="KW-1133">Transmembrane helix</keyword>
<keyword evidence="4" id="KW-0479">Metal-binding</keyword>
<reference evidence="12 13" key="1">
    <citation type="journal article" date="2008" name="J. Bacteriol.">
        <title>Genome sequence of Lactobacillus helveticus: an organism distinguished by selective gene loss and IS element expansion.</title>
        <authorList>
            <person name="Callanan M."/>
            <person name="Kaleta P."/>
            <person name="O'Callaghan J."/>
            <person name="O'Sullivan O."/>
            <person name="Jordan K."/>
            <person name="McAuliffe O."/>
            <person name="Sangrador-Vegas A."/>
            <person name="Slattery L."/>
            <person name="Fitzgerald G.F."/>
            <person name="Beresford T."/>
            <person name="Ross R.P."/>
        </authorList>
    </citation>
    <scope>NUCLEOTIDE SEQUENCE [LARGE SCALE GENOMIC DNA]</scope>
    <source>
        <strain evidence="12 13">DPC 4571</strain>
    </source>
</reference>
<dbReference type="InterPro" id="IPR021027">
    <property type="entry name" value="Transposase_put_HTH"/>
</dbReference>
<evidence type="ECO:0000256" key="2">
    <source>
        <dbReference type="ARBA" id="ARBA00011044"/>
    </source>
</evidence>
<dbReference type="NCBIfam" id="NF040570">
    <property type="entry name" value="guided_TnpB"/>
    <property type="match status" value="1"/>
</dbReference>
<evidence type="ECO:0000256" key="3">
    <source>
        <dbReference type="ARBA" id="ARBA00022578"/>
    </source>
</evidence>
<sequence length="438" mass="51049">MPEKTRDFNPVMNPAFLVFLLVPPFFLKHMFDIILKRKEGTNVLKGIKLRLYPNRTQQNQLEQMFGNDRFVWNQMLAMMNERYQNNKALPFLGKFKLNYLLKPLKKEYPFLKNSDSSSLQVVNEFLTQSWKNFFQDKTGQIGKPRFHSRKYLKKSYTGKSIIKTAGKRYLKIPKLGYVKTSKTGVLQNTKIKRYTVVLEPTGKYYLSLQVEISEPEKYSLTGKQVGIDVGIADLAILSNGLKYPSFNSSYFEKKAKIWQKKYSRRRHLVKLLVLQDRNKRVLCPRSLESFTNWQKAQKSKAKYQAKAANQRRDYLHKLTTHLVKQYDVIAIEDLKTKNLQKNHHLAKSIANASWRMFRQMLEYKCEWYGKKLIAVDPKNTSRICSKCGYNSGAKPLEIREWTCSKCQTKHDRDINAAVNILHKGSTKLTGQGLAMVTS</sequence>
<dbReference type="eggNOG" id="COG0675">
    <property type="taxonomic scope" value="Bacteria"/>
</dbReference>
<name>A8YVB0_LACH4</name>
<feature type="domain" description="Probable transposase IS891/IS1136/IS1341" evidence="9">
    <location>
        <begin position="208"/>
        <end position="342"/>
    </location>
</feature>
<evidence type="ECO:0000256" key="4">
    <source>
        <dbReference type="ARBA" id="ARBA00022723"/>
    </source>
</evidence>
<dbReference type="KEGG" id="lhe:lhv_1151"/>
<dbReference type="EMBL" id="CP000517">
    <property type="protein sequence ID" value="ABX27197.1"/>
    <property type="molecule type" value="Genomic_DNA"/>
</dbReference>
<dbReference type="GO" id="GO:0006310">
    <property type="term" value="P:DNA recombination"/>
    <property type="evidence" value="ECO:0007669"/>
    <property type="project" value="UniProtKB-KW"/>
</dbReference>
<dbReference type="AlphaFoldDB" id="A8YVB0"/>
<evidence type="ECO:0000259" key="9">
    <source>
        <dbReference type="Pfam" id="PF01385"/>
    </source>
</evidence>
<dbReference type="PANTHER" id="PTHR30405">
    <property type="entry name" value="TRANSPOSASE"/>
    <property type="match status" value="1"/>
</dbReference>
<dbReference type="Pfam" id="PF07282">
    <property type="entry name" value="Cas12f1-like_TNB"/>
    <property type="match status" value="1"/>
</dbReference>
<evidence type="ECO:0000256" key="1">
    <source>
        <dbReference type="ARBA" id="ARBA00008761"/>
    </source>
</evidence>
<dbReference type="PANTHER" id="PTHR30405:SF25">
    <property type="entry name" value="RNA-GUIDED DNA ENDONUCLEASE INSQ-RELATED"/>
    <property type="match status" value="1"/>
</dbReference>
<comment type="similarity">
    <text evidence="2">In the N-terminal section; belongs to the transposase 2 family.</text>
</comment>
<accession>A8YVB0</accession>
<dbReference type="Proteomes" id="UP000000790">
    <property type="component" value="Chromosome"/>
</dbReference>
<feature type="transmembrane region" description="Helical" evidence="8">
    <location>
        <begin position="12"/>
        <end position="31"/>
    </location>
</feature>
<protein>
    <submittedName>
        <fullName evidence="12">Transposase</fullName>
    </submittedName>
</protein>
<feature type="domain" description="Cas12f1-like TNB" evidence="10">
    <location>
        <begin position="354"/>
        <end position="420"/>
    </location>
</feature>
<evidence type="ECO:0000313" key="13">
    <source>
        <dbReference type="Proteomes" id="UP000000790"/>
    </source>
</evidence>
<dbReference type="GO" id="GO:0046872">
    <property type="term" value="F:metal ion binding"/>
    <property type="evidence" value="ECO:0007669"/>
    <property type="project" value="UniProtKB-KW"/>
</dbReference>
<dbReference type="GO" id="GO:0003677">
    <property type="term" value="F:DNA binding"/>
    <property type="evidence" value="ECO:0007669"/>
    <property type="project" value="UniProtKB-KW"/>
</dbReference>
<keyword evidence="6" id="KW-0238">DNA-binding</keyword>
<proteinExistence type="inferred from homology"/>
<comment type="similarity">
    <text evidence="1">In the C-terminal section; belongs to the transposase 35 family.</text>
</comment>
<evidence type="ECO:0000259" key="11">
    <source>
        <dbReference type="Pfam" id="PF12323"/>
    </source>
</evidence>
<keyword evidence="8" id="KW-0812">Transmembrane</keyword>
<dbReference type="NCBIfam" id="TIGR01766">
    <property type="entry name" value="IS200/IS605 family accessory protein TnpB-like domain"/>
    <property type="match status" value="1"/>
</dbReference>
<dbReference type="HOGENOM" id="CLU_032903_0_0_9"/>
<dbReference type="GO" id="GO:0032196">
    <property type="term" value="P:transposition"/>
    <property type="evidence" value="ECO:0007669"/>
    <property type="project" value="UniProtKB-KW"/>
</dbReference>
<keyword evidence="5" id="KW-0862">Zinc</keyword>
<evidence type="ECO:0000256" key="6">
    <source>
        <dbReference type="ARBA" id="ARBA00023125"/>
    </source>
</evidence>